<organism evidence="1 2">
    <name type="scientific">Flavivirga jejuensis</name>
    <dbReference type="NCBI Taxonomy" id="870487"/>
    <lineage>
        <taxon>Bacteria</taxon>
        <taxon>Pseudomonadati</taxon>
        <taxon>Bacteroidota</taxon>
        <taxon>Flavobacteriia</taxon>
        <taxon>Flavobacteriales</taxon>
        <taxon>Flavobacteriaceae</taxon>
        <taxon>Flavivirga</taxon>
    </lineage>
</organism>
<sequence>MLNKEKQDFLSELIDSSCISSEELAECLDMGIEMLFFIEEDTFDRKDIQNVIFVIRRVINALRKEKEC</sequence>
<accession>A0ABT8WQK9</accession>
<dbReference type="EMBL" id="JAUOEL010000005">
    <property type="protein sequence ID" value="MDO5975436.1"/>
    <property type="molecule type" value="Genomic_DNA"/>
</dbReference>
<name>A0ABT8WQK9_9FLAO</name>
<dbReference type="RefSeq" id="WP_303302636.1">
    <property type="nucleotide sequence ID" value="NZ_BAABDA010000050.1"/>
</dbReference>
<evidence type="ECO:0000313" key="2">
    <source>
        <dbReference type="Proteomes" id="UP001176806"/>
    </source>
</evidence>
<protein>
    <recommendedName>
        <fullName evidence="3">Acyl carrier protein</fullName>
    </recommendedName>
</protein>
<dbReference type="Proteomes" id="UP001176806">
    <property type="component" value="Unassembled WGS sequence"/>
</dbReference>
<evidence type="ECO:0000313" key="1">
    <source>
        <dbReference type="EMBL" id="MDO5975436.1"/>
    </source>
</evidence>
<keyword evidence="2" id="KW-1185">Reference proteome</keyword>
<gene>
    <name evidence="1" type="ORF">Q4Q40_14665</name>
</gene>
<reference evidence="1" key="1">
    <citation type="submission" date="2023-07" db="EMBL/GenBank/DDBJ databases">
        <title>Two novel species in the genus Flavivirga.</title>
        <authorList>
            <person name="Kwon K."/>
        </authorList>
    </citation>
    <scope>NUCLEOTIDE SEQUENCE</scope>
    <source>
        <strain evidence="1">KACC 14158</strain>
    </source>
</reference>
<proteinExistence type="predicted"/>
<comment type="caution">
    <text evidence="1">The sequence shown here is derived from an EMBL/GenBank/DDBJ whole genome shotgun (WGS) entry which is preliminary data.</text>
</comment>
<evidence type="ECO:0008006" key="3">
    <source>
        <dbReference type="Google" id="ProtNLM"/>
    </source>
</evidence>